<accession>A0A4Z2CKG4</accession>
<gene>
    <name evidence="1" type="ORF">EWB00_000440</name>
</gene>
<dbReference type="EMBL" id="SKCS01001113">
    <property type="protein sequence ID" value="TNN04702.1"/>
    <property type="molecule type" value="Genomic_DNA"/>
</dbReference>
<comment type="caution">
    <text evidence="1">The sequence shown here is derived from an EMBL/GenBank/DDBJ whole genome shotgun (WGS) entry which is preliminary data.</text>
</comment>
<reference evidence="1 2" key="1">
    <citation type="submission" date="2019-03" db="EMBL/GenBank/DDBJ databases">
        <title>An improved genome assembly of the fluke Schistosoma japonicum.</title>
        <authorList>
            <person name="Hu W."/>
            <person name="Luo F."/>
            <person name="Yin M."/>
            <person name="Mo X."/>
            <person name="Sun C."/>
            <person name="Wu Q."/>
            <person name="Zhu B."/>
            <person name="Xiang M."/>
            <person name="Wang J."/>
            <person name="Wang Y."/>
            <person name="Zhang T."/>
            <person name="Xu B."/>
            <person name="Zheng H."/>
            <person name="Feng Z."/>
        </authorList>
    </citation>
    <scope>NUCLEOTIDE SEQUENCE [LARGE SCALE GENOMIC DNA]</scope>
    <source>
        <strain evidence="1">HuSjv2</strain>
        <tissue evidence="1">Worms</tissue>
    </source>
</reference>
<dbReference type="AlphaFoldDB" id="A0A4Z2CKG4"/>
<sequence>MAGGSVRSGRDEHALASLRSRSKKSILFEWSEAKIHLDSLTGASPASEFVTGRHLRDCSSLSYAATLEKKGKRQAGRL</sequence>
<name>A0A4Z2CKG4_SCHJA</name>
<organism evidence="1 2">
    <name type="scientific">Schistosoma japonicum</name>
    <name type="common">Blood fluke</name>
    <dbReference type="NCBI Taxonomy" id="6182"/>
    <lineage>
        <taxon>Eukaryota</taxon>
        <taxon>Metazoa</taxon>
        <taxon>Spiralia</taxon>
        <taxon>Lophotrochozoa</taxon>
        <taxon>Platyhelminthes</taxon>
        <taxon>Trematoda</taxon>
        <taxon>Digenea</taxon>
        <taxon>Strigeidida</taxon>
        <taxon>Schistosomatoidea</taxon>
        <taxon>Schistosomatidae</taxon>
        <taxon>Schistosoma</taxon>
    </lineage>
</organism>
<protein>
    <submittedName>
        <fullName evidence="1">Uncharacterized protein</fullName>
    </submittedName>
</protein>
<evidence type="ECO:0000313" key="2">
    <source>
        <dbReference type="Proteomes" id="UP000311919"/>
    </source>
</evidence>
<evidence type="ECO:0000313" key="1">
    <source>
        <dbReference type="EMBL" id="TNN04702.1"/>
    </source>
</evidence>
<proteinExistence type="predicted"/>
<dbReference type="Proteomes" id="UP000311919">
    <property type="component" value="Unassembled WGS sequence"/>
</dbReference>
<keyword evidence="2" id="KW-1185">Reference proteome</keyword>